<dbReference type="Pfam" id="PF00106">
    <property type="entry name" value="adh_short"/>
    <property type="match status" value="1"/>
</dbReference>
<reference evidence="4 5" key="1">
    <citation type="submission" date="2016-10" db="EMBL/GenBank/DDBJ databases">
        <authorList>
            <person name="de Groot N.N."/>
        </authorList>
    </citation>
    <scope>NUCLEOTIDE SEQUENCE [LARGE SCALE GENOMIC DNA]</scope>
    <source>
        <strain evidence="4 5">DSM 19033</strain>
    </source>
</reference>
<gene>
    <name evidence="4" type="ORF">SAMN05443550_11262</name>
</gene>
<dbReference type="EMBL" id="FNRA01000012">
    <property type="protein sequence ID" value="SEB14738.1"/>
    <property type="molecule type" value="Genomic_DNA"/>
</dbReference>
<evidence type="ECO:0000313" key="5">
    <source>
        <dbReference type="Proteomes" id="UP000198850"/>
    </source>
</evidence>
<proteinExistence type="inferred from homology"/>
<dbReference type="CDD" id="cd05374">
    <property type="entry name" value="17beta-HSD-like_SDR_c"/>
    <property type="match status" value="1"/>
</dbReference>
<dbReference type="InterPro" id="IPR051911">
    <property type="entry name" value="SDR_oxidoreductase"/>
</dbReference>
<dbReference type="Proteomes" id="UP000198850">
    <property type="component" value="Unassembled WGS sequence"/>
</dbReference>
<dbReference type="PROSITE" id="PS00061">
    <property type="entry name" value="ADH_SHORT"/>
    <property type="match status" value="1"/>
</dbReference>
<dbReference type="InterPro" id="IPR002347">
    <property type="entry name" value="SDR_fam"/>
</dbReference>
<dbReference type="Gene3D" id="3.40.50.720">
    <property type="entry name" value="NAD(P)-binding Rossmann-like Domain"/>
    <property type="match status" value="1"/>
</dbReference>
<dbReference type="OrthoDB" id="1235794at2"/>
<evidence type="ECO:0000313" key="4">
    <source>
        <dbReference type="EMBL" id="SEB14738.1"/>
    </source>
</evidence>
<dbReference type="PRINTS" id="PR00080">
    <property type="entry name" value="SDRFAMILY"/>
</dbReference>
<dbReference type="InterPro" id="IPR036291">
    <property type="entry name" value="NAD(P)-bd_dom_sf"/>
</dbReference>
<dbReference type="STRING" id="425514.SAMN05443550_11262"/>
<dbReference type="PANTHER" id="PTHR43976">
    <property type="entry name" value="SHORT CHAIN DEHYDROGENASE"/>
    <property type="match status" value="1"/>
</dbReference>
<organism evidence="4 5">
    <name type="scientific">Pedobacter hartonius</name>
    <dbReference type="NCBI Taxonomy" id="425514"/>
    <lineage>
        <taxon>Bacteria</taxon>
        <taxon>Pseudomonadati</taxon>
        <taxon>Bacteroidota</taxon>
        <taxon>Sphingobacteriia</taxon>
        <taxon>Sphingobacteriales</taxon>
        <taxon>Sphingobacteriaceae</taxon>
        <taxon>Pedobacter</taxon>
    </lineage>
</organism>
<dbReference type="PANTHER" id="PTHR43976:SF16">
    <property type="entry name" value="SHORT-CHAIN DEHYDROGENASE_REDUCTASE FAMILY PROTEIN"/>
    <property type="match status" value="1"/>
</dbReference>
<name>A0A1H4H0V1_9SPHI</name>
<dbReference type="SUPFAM" id="SSF51735">
    <property type="entry name" value="NAD(P)-binding Rossmann-fold domains"/>
    <property type="match status" value="1"/>
</dbReference>
<dbReference type="AlphaFoldDB" id="A0A1H4H0V1"/>
<protein>
    <submittedName>
        <fullName evidence="4">Short-chain dehydrogenase</fullName>
    </submittedName>
</protein>
<keyword evidence="2" id="KW-0560">Oxidoreductase</keyword>
<evidence type="ECO:0000256" key="3">
    <source>
        <dbReference type="RuleBase" id="RU000363"/>
    </source>
</evidence>
<dbReference type="GO" id="GO:0016491">
    <property type="term" value="F:oxidoreductase activity"/>
    <property type="evidence" value="ECO:0007669"/>
    <property type="project" value="UniProtKB-KW"/>
</dbReference>
<dbReference type="PRINTS" id="PR00081">
    <property type="entry name" value="GDHRDH"/>
</dbReference>
<dbReference type="RefSeq" id="WP_090559335.1">
    <property type="nucleotide sequence ID" value="NZ_FNRA01000012.1"/>
</dbReference>
<accession>A0A1H4H0V1</accession>
<evidence type="ECO:0000256" key="2">
    <source>
        <dbReference type="ARBA" id="ARBA00023002"/>
    </source>
</evidence>
<evidence type="ECO:0000256" key="1">
    <source>
        <dbReference type="ARBA" id="ARBA00006484"/>
    </source>
</evidence>
<keyword evidence="5" id="KW-1185">Reference proteome</keyword>
<comment type="similarity">
    <text evidence="1 3">Belongs to the short-chain dehydrogenases/reductases (SDR) family.</text>
</comment>
<dbReference type="InterPro" id="IPR020904">
    <property type="entry name" value="Sc_DH/Rdtase_CS"/>
</dbReference>
<sequence length="270" mass="28749">MKKVILITGASSGFGLAAATALQADGHIVYGASRSVKNLKNISFIPLEMDVTDDQSVNSAVALILKAEGRIDVLVNNAGVTTAGFLATTPVEFVQDQFAVNFFGIIRVSTAVIPGMIRNKKGLVINVSSMAGLFGTPYTGAYVAAKFALEGYSQSLRMELQNTGINVTVVNPGDFKTNNTSTRKKLPLALDHAQLEAEYAAALEIVEKNEINGGDPAKVGQLIAKIVGKSKPAHRYMVGDFGQTGLPMMVKALLPSTMFSKMINGYYNIK</sequence>